<evidence type="ECO:0000256" key="2">
    <source>
        <dbReference type="SAM" id="Coils"/>
    </source>
</evidence>
<feature type="coiled-coil region" evidence="2">
    <location>
        <begin position="27"/>
        <end position="54"/>
    </location>
</feature>
<sequence length="216" mass="24663">MRVKYLIPVIALILIFSFALACVDDAEKGIEEELKKEETGVEKAEATVESVKSKGEYISLGESVEYNGLNVTVIDCEASYFYESDYETEYPEEGAKFIWICVKAENTGEQEKSLPGYCDFYILHIDTLIGSEVHGVWETQWGVDREIYEGGSVFPGVCHEGWILYEVPKDVKADDILVALECNYDKYYYWEISEPLKEAKSEIKTIEEEQVKDILL</sequence>
<feature type="domain" description="DUF4352" evidence="3">
    <location>
        <begin position="60"/>
        <end position="174"/>
    </location>
</feature>
<dbReference type="AlphaFoldDB" id="X1CAQ2"/>
<keyword evidence="2" id="KW-0175">Coiled coil</keyword>
<name>X1CAQ2_9ZZZZ</name>
<evidence type="ECO:0000259" key="3">
    <source>
        <dbReference type="Pfam" id="PF11611"/>
    </source>
</evidence>
<comment type="caution">
    <text evidence="4">The sequence shown here is derived from an EMBL/GenBank/DDBJ whole genome shotgun (WGS) entry which is preliminary data.</text>
</comment>
<evidence type="ECO:0000256" key="1">
    <source>
        <dbReference type="ARBA" id="ARBA00022729"/>
    </source>
</evidence>
<proteinExistence type="predicted"/>
<feature type="non-terminal residue" evidence="4">
    <location>
        <position position="216"/>
    </location>
</feature>
<keyword evidence="1" id="KW-0732">Signal</keyword>
<dbReference type="EMBL" id="BART01027069">
    <property type="protein sequence ID" value="GAG90327.1"/>
    <property type="molecule type" value="Genomic_DNA"/>
</dbReference>
<reference evidence="4" key="1">
    <citation type="journal article" date="2014" name="Front. Microbiol.">
        <title>High frequency of phylogenetically diverse reductive dehalogenase-homologous genes in deep subseafloor sedimentary metagenomes.</title>
        <authorList>
            <person name="Kawai M."/>
            <person name="Futagami T."/>
            <person name="Toyoda A."/>
            <person name="Takaki Y."/>
            <person name="Nishi S."/>
            <person name="Hori S."/>
            <person name="Arai W."/>
            <person name="Tsubouchi T."/>
            <person name="Morono Y."/>
            <person name="Uchiyama I."/>
            <person name="Ito T."/>
            <person name="Fujiyama A."/>
            <person name="Inagaki F."/>
            <person name="Takami H."/>
        </authorList>
    </citation>
    <scope>NUCLEOTIDE SEQUENCE</scope>
    <source>
        <strain evidence="4">Expedition CK06-06</strain>
    </source>
</reference>
<evidence type="ECO:0000313" key="4">
    <source>
        <dbReference type="EMBL" id="GAG90327.1"/>
    </source>
</evidence>
<dbReference type="PROSITE" id="PS51257">
    <property type="entry name" value="PROKAR_LIPOPROTEIN"/>
    <property type="match status" value="1"/>
</dbReference>
<dbReference type="InterPro" id="IPR029050">
    <property type="entry name" value="Immunoprotect_excell_Ig-like"/>
</dbReference>
<dbReference type="InterPro" id="IPR029051">
    <property type="entry name" value="DUF4352"/>
</dbReference>
<dbReference type="Gene3D" id="2.60.40.1240">
    <property type="match status" value="1"/>
</dbReference>
<gene>
    <name evidence="4" type="ORF">S01H4_48089</name>
</gene>
<accession>X1CAQ2</accession>
<dbReference type="Pfam" id="PF11611">
    <property type="entry name" value="DUF4352"/>
    <property type="match status" value="1"/>
</dbReference>
<protein>
    <recommendedName>
        <fullName evidence="3">DUF4352 domain-containing protein</fullName>
    </recommendedName>
</protein>
<organism evidence="4">
    <name type="scientific">marine sediment metagenome</name>
    <dbReference type="NCBI Taxonomy" id="412755"/>
    <lineage>
        <taxon>unclassified sequences</taxon>
        <taxon>metagenomes</taxon>
        <taxon>ecological metagenomes</taxon>
    </lineage>
</organism>